<dbReference type="HOGENOM" id="CLU_3258427_0_0_9"/>
<dbReference type="RefSeq" id="WP_003065597.1">
    <property type="nucleotide sequence ID" value="NZ_GL397128.1"/>
</dbReference>
<sequence>MVTNQWEIAEQANEVAQSKTDTLADMQAEVENTELTISEDDT</sequence>
<comment type="caution">
    <text evidence="2">The sequence shown here is derived from an EMBL/GenBank/DDBJ whole genome shotgun (WGS) entry which is preliminary data.</text>
</comment>
<name>E0PES0_STREI</name>
<dbReference type="AlphaFoldDB" id="E0PES0"/>
<feature type="coiled-coil region" evidence="1">
    <location>
        <begin position="9"/>
        <end position="36"/>
    </location>
</feature>
<protein>
    <submittedName>
        <fullName evidence="2">Uncharacterized protein</fullName>
    </submittedName>
</protein>
<accession>E0PES0</accession>
<dbReference type="GeneID" id="76833051"/>
<proteinExistence type="predicted"/>
<keyword evidence="1" id="KW-0175">Coiled coil</keyword>
<dbReference type="EMBL" id="AEEL01000017">
    <property type="protein sequence ID" value="EFM27017.1"/>
    <property type="molecule type" value="Genomic_DNA"/>
</dbReference>
<dbReference type="Proteomes" id="UP000004290">
    <property type="component" value="Unassembled WGS sequence"/>
</dbReference>
<evidence type="ECO:0000313" key="2">
    <source>
        <dbReference type="EMBL" id="EFM27017.1"/>
    </source>
</evidence>
<organism evidence="2 3">
    <name type="scientific">Streptococcus equinus ATCC 700338</name>
    <dbReference type="NCBI Taxonomy" id="864569"/>
    <lineage>
        <taxon>Bacteria</taxon>
        <taxon>Bacillati</taxon>
        <taxon>Bacillota</taxon>
        <taxon>Bacilli</taxon>
        <taxon>Lactobacillales</taxon>
        <taxon>Streptococcaceae</taxon>
        <taxon>Streptococcus</taxon>
    </lineage>
</organism>
<evidence type="ECO:0000256" key="1">
    <source>
        <dbReference type="SAM" id="Coils"/>
    </source>
</evidence>
<evidence type="ECO:0000313" key="3">
    <source>
        <dbReference type="Proteomes" id="UP000004290"/>
    </source>
</evidence>
<gene>
    <name evidence="2" type="ORF">HMPREF9319_1343</name>
</gene>
<keyword evidence="3" id="KW-1185">Reference proteome</keyword>
<reference evidence="2 3" key="1">
    <citation type="submission" date="2010-07" db="EMBL/GenBank/DDBJ databases">
        <authorList>
            <person name="Muzny D."/>
            <person name="Qin X."/>
            <person name="Deng J."/>
            <person name="Jiang H."/>
            <person name="Liu Y."/>
            <person name="Qu J."/>
            <person name="Song X.-Z."/>
            <person name="Zhang L."/>
            <person name="Thornton R."/>
            <person name="Coyle M."/>
            <person name="Francisco L."/>
            <person name="Jackson L."/>
            <person name="Javaid M."/>
            <person name="Korchina V."/>
            <person name="Kovar C."/>
            <person name="Mata R."/>
            <person name="Mathew T."/>
            <person name="Ngo R."/>
            <person name="Nguyen L."/>
            <person name="Nguyen N."/>
            <person name="Okwuonu G."/>
            <person name="Ongeri F."/>
            <person name="Pham C."/>
            <person name="Simmons D."/>
            <person name="Wilczek-Boney K."/>
            <person name="Hale W."/>
            <person name="Jakkamsetti A."/>
            <person name="Pham P."/>
            <person name="Ruth R."/>
            <person name="San Lucas F."/>
            <person name="Warren J."/>
            <person name="Zhang J."/>
            <person name="Zhao Z."/>
            <person name="Zhou C."/>
            <person name="Zhu D."/>
            <person name="Lee S."/>
            <person name="Bess C."/>
            <person name="Blankenburg K."/>
            <person name="Forbes L."/>
            <person name="Fu Q."/>
            <person name="Gubbala S."/>
            <person name="Hirani K."/>
            <person name="Jayaseelan J.C."/>
            <person name="Lara F."/>
            <person name="Munidasa M."/>
            <person name="Palculict T."/>
            <person name="Patil S."/>
            <person name="Pu L.-L."/>
            <person name="Saada N."/>
            <person name="Tang L."/>
            <person name="Weissenberger G."/>
            <person name="Zhu Y."/>
            <person name="Hemphill L."/>
            <person name="Shang Y."/>
            <person name="Youmans B."/>
            <person name="Ayvaz T."/>
            <person name="Ross M."/>
            <person name="Santibanez J."/>
            <person name="Aqrawi P."/>
            <person name="Gross S."/>
            <person name="Joshi V."/>
            <person name="Fowler G."/>
            <person name="Nazareth L."/>
            <person name="Reid J."/>
            <person name="Worley K."/>
            <person name="Petrosino J."/>
            <person name="Highlander S."/>
            <person name="Gibbs R."/>
        </authorList>
    </citation>
    <scope>NUCLEOTIDE SEQUENCE [LARGE SCALE GENOMIC DNA]</scope>
    <source>
        <strain evidence="2 3">ATCC 700338</strain>
    </source>
</reference>